<feature type="compositionally biased region" description="Polar residues" evidence="1">
    <location>
        <begin position="27"/>
        <end position="49"/>
    </location>
</feature>
<feature type="region of interest" description="Disordered" evidence="1">
    <location>
        <begin position="27"/>
        <end position="66"/>
    </location>
</feature>
<protein>
    <submittedName>
        <fullName evidence="2">Uncharacterized protein</fullName>
    </submittedName>
</protein>
<reference evidence="2" key="1">
    <citation type="journal article" date="2014" name="Front. Microbiol.">
        <title>High frequency of phylogenetically diverse reductive dehalogenase-homologous genes in deep subseafloor sedimentary metagenomes.</title>
        <authorList>
            <person name="Kawai M."/>
            <person name="Futagami T."/>
            <person name="Toyoda A."/>
            <person name="Takaki Y."/>
            <person name="Nishi S."/>
            <person name="Hori S."/>
            <person name="Arai W."/>
            <person name="Tsubouchi T."/>
            <person name="Morono Y."/>
            <person name="Uchiyama I."/>
            <person name="Ito T."/>
            <person name="Fujiyama A."/>
            <person name="Inagaki F."/>
            <person name="Takami H."/>
        </authorList>
    </citation>
    <scope>NUCLEOTIDE SEQUENCE</scope>
    <source>
        <strain evidence="2">Expedition CK06-06</strain>
    </source>
</reference>
<dbReference type="AlphaFoldDB" id="X1SI07"/>
<comment type="caution">
    <text evidence="2">The sequence shown here is derived from an EMBL/GenBank/DDBJ whole genome shotgun (WGS) entry which is preliminary data.</text>
</comment>
<evidence type="ECO:0000313" key="2">
    <source>
        <dbReference type="EMBL" id="GAI78791.1"/>
    </source>
</evidence>
<gene>
    <name evidence="2" type="ORF">S12H4_18761</name>
</gene>
<proteinExistence type="predicted"/>
<evidence type="ECO:0000256" key="1">
    <source>
        <dbReference type="SAM" id="MobiDB-lite"/>
    </source>
</evidence>
<organism evidence="2">
    <name type="scientific">marine sediment metagenome</name>
    <dbReference type="NCBI Taxonomy" id="412755"/>
    <lineage>
        <taxon>unclassified sequences</taxon>
        <taxon>metagenomes</taxon>
        <taxon>ecological metagenomes</taxon>
    </lineage>
</organism>
<accession>X1SI07</accession>
<dbReference type="EMBL" id="BARW01009304">
    <property type="protein sequence ID" value="GAI78791.1"/>
    <property type="molecule type" value="Genomic_DNA"/>
</dbReference>
<name>X1SI07_9ZZZZ</name>
<sequence length="95" mass="10859">MRVSADFINTPIYNGLIFLRVLPHGNVTQGTDHFPENNYTKPNPESQINGKGDKPHQHPPYNDTYESNYYPGLASWWTHPLGSYNSKKKPTNNKT</sequence>